<accession>A0A9P8RKN5</accession>
<gene>
    <name evidence="2" type="ORF">BKA67DRAFT_662572</name>
</gene>
<proteinExistence type="predicted"/>
<feature type="coiled-coil region" evidence="1">
    <location>
        <begin position="5"/>
        <end position="32"/>
    </location>
</feature>
<sequence length="371" mass="42289">MASTIQQMEERVQVLRTKLDAAEREIAAKYHEFQKLVVEMDKNKSLLVNPDTNMMGYISGFSGDMAAREFGIIVNNVRHWVATFFSEATDTEDKRENIIDQVDNSPNRLKGLKKWMDSYHEYLDTVAYSDDADEEILVALILRILHQQIFQPTFYNVLNVQDTLDMVGDAMANHLRPPITQKVARAWAVNGMYAILNSPRMTSFREKRVNYVINEIIHLVKFCVSWQNQQAATQLRNTIVVPAIALKELMATTIDLMAVTYEEFFLPSAGGNKKRQGTDPAFYYRLGDMNFKDISDSFKNLDIEAIRAALSQYHIVTRLKKHCVSIPAVTCSFIDDNQTQLMSNQTVLVSYKGGKKSANQSLLRTLYGMAE</sequence>
<reference evidence="2" key="1">
    <citation type="journal article" date="2021" name="Nat. Commun.">
        <title>Genetic determinants of endophytism in the Arabidopsis root mycobiome.</title>
        <authorList>
            <person name="Mesny F."/>
            <person name="Miyauchi S."/>
            <person name="Thiergart T."/>
            <person name="Pickel B."/>
            <person name="Atanasova L."/>
            <person name="Karlsson M."/>
            <person name="Huettel B."/>
            <person name="Barry K.W."/>
            <person name="Haridas S."/>
            <person name="Chen C."/>
            <person name="Bauer D."/>
            <person name="Andreopoulos W."/>
            <person name="Pangilinan J."/>
            <person name="LaButti K."/>
            <person name="Riley R."/>
            <person name="Lipzen A."/>
            <person name="Clum A."/>
            <person name="Drula E."/>
            <person name="Henrissat B."/>
            <person name="Kohler A."/>
            <person name="Grigoriev I.V."/>
            <person name="Martin F.M."/>
            <person name="Hacquard S."/>
        </authorList>
    </citation>
    <scope>NUCLEOTIDE SEQUENCE</scope>
    <source>
        <strain evidence="2">MPI-SDFR-AT-0073</strain>
    </source>
</reference>
<protein>
    <submittedName>
        <fullName evidence="2">Uncharacterized protein</fullName>
    </submittedName>
</protein>
<keyword evidence="1" id="KW-0175">Coiled coil</keyword>
<name>A0A9P8RKN5_9PEZI</name>
<dbReference type="AlphaFoldDB" id="A0A9P8RKN5"/>
<evidence type="ECO:0000256" key="1">
    <source>
        <dbReference type="SAM" id="Coils"/>
    </source>
</evidence>
<keyword evidence="3" id="KW-1185">Reference proteome</keyword>
<dbReference type="EMBL" id="JAGPXC010000008">
    <property type="protein sequence ID" value="KAH6647815.1"/>
    <property type="molecule type" value="Genomic_DNA"/>
</dbReference>
<dbReference type="GeneID" id="70136917"/>
<evidence type="ECO:0000313" key="3">
    <source>
        <dbReference type="Proteomes" id="UP000758603"/>
    </source>
</evidence>
<dbReference type="RefSeq" id="XP_045954327.1">
    <property type="nucleotide sequence ID" value="XM_046108026.1"/>
</dbReference>
<comment type="caution">
    <text evidence="2">The sequence shown here is derived from an EMBL/GenBank/DDBJ whole genome shotgun (WGS) entry which is preliminary data.</text>
</comment>
<organism evidence="2 3">
    <name type="scientific">Truncatella angustata</name>
    <dbReference type="NCBI Taxonomy" id="152316"/>
    <lineage>
        <taxon>Eukaryota</taxon>
        <taxon>Fungi</taxon>
        <taxon>Dikarya</taxon>
        <taxon>Ascomycota</taxon>
        <taxon>Pezizomycotina</taxon>
        <taxon>Sordariomycetes</taxon>
        <taxon>Xylariomycetidae</taxon>
        <taxon>Amphisphaeriales</taxon>
        <taxon>Sporocadaceae</taxon>
        <taxon>Truncatella</taxon>
    </lineage>
</organism>
<dbReference type="Proteomes" id="UP000758603">
    <property type="component" value="Unassembled WGS sequence"/>
</dbReference>
<evidence type="ECO:0000313" key="2">
    <source>
        <dbReference type="EMBL" id="KAH6647815.1"/>
    </source>
</evidence>
<dbReference type="OrthoDB" id="4755094at2759"/>